<proteinExistence type="predicted"/>
<dbReference type="Pfam" id="PF05860">
    <property type="entry name" value="TPS"/>
    <property type="match status" value="1"/>
</dbReference>
<feature type="region of interest" description="Disordered" evidence="1">
    <location>
        <begin position="906"/>
        <end position="929"/>
    </location>
</feature>
<dbReference type="Proteomes" id="UP001232992">
    <property type="component" value="Unassembled WGS sequence"/>
</dbReference>
<name>A0ABT7C1Z0_9CYAN</name>
<reference evidence="4 5" key="1">
    <citation type="submission" date="2023-01" db="EMBL/GenBank/DDBJ databases">
        <title>Novel diversity within Roseofilum (Cyanobacteria; Desertifilaceae) from marine benthic mats with descriptions of four novel species.</title>
        <authorList>
            <person name="Wang Y."/>
            <person name="Berthold D.E."/>
            <person name="Hu J."/>
            <person name="Lefler F.W."/>
            <person name="Laughinghouse H.D. IV."/>
        </authorList>
    </citation>
    <scope>NUCLEOTIDE SEQUENCE [LARGE SCALE GENOMIC DNA]</scope>
    <source>
        <strain evidence="4 5">BLCC-M143</strain>
    </source>
</reference>
<dbReference type="InterPro" id="IPR008638">
    <property type="entry name" value="FhaB/CdiA-like_TPS"/>
</dbReference>
<sequence>MKPLYLSWILALGLLFPDPSTAQVIPDRTLEQNSTVTSPSNNSLVIDGGTIRGGNLFHSFEQFSVPANTQALFNNSVSIDRIFSRVTGLSPSAIDGVIRANGSADLFLLNPNGILFGPNASLEIGGSFLATTAEGIEFADGTLFNATNPQASPLLTLSVPTHLHMGRNPAAITVEGLGHNREANPNIGNIEGEAVERLRVQPNQSLALVGGHLRFNGGTVTAEGGRVDLVAGGNGAIRLDIDDNQLILTPVSLTTPGNISLVQLSAVDTSGSGGGTIQAYGRNISLTESSLFLSLTAGNEPGGQLVVTGTESVTLTGEAAGKLIPSVILSETLGVGSASDITVTAPQINLTDGGQISASSFESGLGGNITLTAPGSLNIVGTSQAGFPSTVTASTFRFGQGGNISINAGQIQLQEGTIATRTIMGDGDRAAGDIAIAARNIMLQQGGQIATSTRGRGNAGNVAIDATEAITIAVGKPGNPSGIFSQVTSLRTSESAPVILATGNGGDLRIATRWLTLQNGAQISAATLGGGRGGNITVDAWEQLDISGSSPDGEIPSAIVVTTQGEQPAGGLTLLARQLQLSDGAQVTAATRGAGDGGTVRITASESIVLRGFSQDRPTRITVRTEGLGNAGSLLMGTERLIVENGAEINVNGIRTDDDGNLILDESLGGAGNIIITAPEVRLNRGQILANTTSGTQGNIFINSEDLRLRQESQIATNAVGESTGGNIDITTDLLTALENSDISANAEQNFGGRTLVTAQGVYGTEFRDRATDESDITATSALGPQFSGVVQLNLPDIDPAQDVAGRTAENPLPKPVEDACGIKPSLEPGDGRLTLGQAGIPHTPEQVLDDRDIDVPFIEPVPVVTAASAKPPKPESAAPRSARLPLLAANGWVTNEQGEVFLTAYAQHPTPHSPLTPDSECFSSSQHE</sequence>
<dbReference type="EMBL" id="JAQOSQ010000036">
    <property type="protein sequence ID" value="MDJ1185471.1"/>
    <property type="molecule type" value="Genomic_DNA"/>
</dbReference>
<dbReference type="SUPFAM" id="SSF51126">
    <property type="entry name" value="Pectin lyase-like"/>
    <property type="match status" value="3"/>
</dbReference>
<dbReference type="InterPro" id="IPR012334">
    <property type="entry name" value="Pectin_lyas_fold"/>
</dbReference>
<dbReference type="SMART" id="SM00912">
    <property type="entry name" value="Haemagg_act"/>
    <property type="match status" value="1"/>
</dbReference>
<accession>A0ABT7C1Z0</accession>
<dbReference type="NCBIfam" id="TIGR01901">
    <property type="entry name" value="adhes_NPXG"/>
    <property type="match status" value="1"/>
</dbReference>
<evidence type="ECO:0000259" key="3">
    <source>
        <dbReference type="SMART" id="SM00912"/>
    </source>
</evidence>
<evidence type="ECO:0000313" key="4">
    <source>
        <dbReference type="EMBL" id="MDJ1185471.1"/>
    </source>
</evidence>
<dbReference type="Gene3D" id="2.160.20.10">
    <property type="entry name" value="Single-stranded right-handed beta-helix, Pectin lyase-like"/>
    <property type="match status" value="3"/>
</dbReference>
<protein>
    <submittedName>
        <fullName evidence="4">S-layer family protein</fullName>
    </submittedName>
</protein>
<evidence type="ECO:0000256" key="1">
    <source>
        <dbReference type="SAM" id="MobiDB-lite"/>
    </source>
</evidence>
<dbReference type="RefSeq" id="WP_283760111.1">
    <property type="nucleotide sequence ID" value="NZ_JAQOSQ010000036.1"/>
</dbReference>
<gene>
    <name evidence="4" type="ORF">PMH09_19990</name>
</gene>
<evidence type="ECO:0000313" key="5">
    <source>
        <dbReference type="Proteomes" id="UP001232992"/>
    </source>
</evidence>
<keyword evidence="5" id="KW-1185">Reference proteome</keyword>
<dbReference type="InterPro" id="IPR011050">
    <property type="entry name" value="Pectin_lyase_fold/virulence"/>
</dbReference>
<keyword evidence="2" id="KW-0732">Signal</keyword>
<feature type="domain" description="Filamentous haemagglutinin FhaB/tRNA nuclease CdiA-like TPS" evidence="3">
    <location>
        <begin position="27"/>
        <end position="139"/>
    </location>
</feature>
<comment type="caution">
    <text evidence="4">The sequence shown here is derived from an EMBL/GenBank/DDBJ whole genome shotgun (WGS) entry which is preliminary data.</text>
</comment>
<feature type="chain" id="PRO_5045604906" evidence="2">
    <location>
        <begin position="23"/>
        <end position="929"/>
    </location>
</feature>
<organism evidence="4 5">
    <name type="scientific">Roseofilum casamattae BLCC-M143</name>
    <dbReference type="NCBI Taxonomy" id="3022442"/>
    <lineage>
        <taxon>Bacteria</taxon>
        <taxon>Bacillati</taxon>
        <taxon>Cyanobacteriota</taxon>
        <taxon>Cyanophyceae</taxon>
        <taxon>Desertifilales</taxon>
        <taxon>Desertifilaceae</taxon>
        <taxon>Roseofilum</taxon>
        <taxon>Roseofilum casamattae</taxon>
    </lineage>
</organism>
<evidence type="ECO:0000256" key="2">
    <source>
        <dbReference type="SAM" id="SignalP"/>
    </source>
</evidence>
<feature type="signal peptide" evidence="2">
    <location>
        <begin position="1"/>
        <end position="22"/>
    </location>
</feature>